<feature type="region of interest" description="Disordered" evidence="1">
    <location>
        <begin position="456"/>
        <end position="480"/>
    </location>
</feature>
<feature type="compositionally biased region" description="Low complexity" evidence="1">
    <location>
        <begin position="218"/>
        <end position="240"/>
    </location>
</feature>
<dbReference type="AlphaFoldDB" id="A0A8S1MJF8"/>
<feature type="compositionally biased region" description="Polar residues" evidence="1">
    <location>
        <begin position="337"/>
        <end position="349"/>
    </location>
</feature>
<evidence type="ECO:0000313" key="3">
    <source>
        <dbReference type="Proteomes" id="UP000692954"/>
    </source>
</evidence>
<reference evidence="2" key="1">
    <citation type="submission" date="2021-01" db="EMBL/GenBank/DDBJ databases">
        <authorList>
            <consortium name="Genoscope - CEA"/>
            <person name="William W."/>
        </authorList>
    </citation>
    <scope>NUCLEOTIDE SEQUENCE</scope>
</reference>
<accession>A0A8S1MJF8</accession>
<proteinExistence type="predicted"/>
<organism evidence="2 3">
    <name type="scientific">Paramecium sonneborni</name>
    <dbReference type="NCBI Taxonomy" id="65129"/>
    <lineage>
        <taxon>Eukaryota</taxon>
        <taxon>Sar</taxon>
        <taxon>Alveolata</taxon>
        <taxon>Ciliophora</taxon>
        <taxon>Intramacronucleata</taxon>
        <taxon>Oligohymenophorea</taxon>
        <taxon>Peniculida</taxon>
        <taxon>Parameciidae</taxon>
        <taxon>Paramecium</taxon>
    </lineage>
</organism>
<evidence type="ECO:0000313" key="2">
    <source>
        <dbReference type="EMBL" id="CAD8080328.1"/>
    </source>
</evidence>
<dbReference type="Proteomes" id="UP000692954">
    <property type="component" value="Unassembled WGS sequence"/>
</dbReference>
<protein>
    <submittedName>
        <fullName evidence="2">Uncharacterized protein</fullName>
    </submittedName>
</protein>
<sequence length="762" mass="89507">MLNQKTIQMIPQNYNLLVKVLSFINNEEEEQSEQEIEKKQKVFEILRTSMQLQEVEDQENDYDTDYIPVPCQETCLSQQSTQKSQQSQYLRSPLQTFTQHFQNQNKGFGGRLFTLTDETEYTVDDRKPTHKRGPSKIQEILQDLQANVADDIMKMANDIIKFTENSSNTNGSAQFIPSDQKLKQPLSEQKINQQNKEPITNNLKDGFKLFPKQNSQKQLSTLNQQDQSNQNSFSQKQPQNYKQQIPKTNSQQNTNNYNSNNTNYNSNYNTNTSIQKNQQKSQRNSEEYTQKNVKQTSNSKSSKQILNTRTSQQQINRNFQQNSNQQISINKDDHINQYSSQRNSDNYNVRESAFSKKSKQHEIDEFDENFHVDYDSFKNNPNYNQTSNFYDIVQKQFNFSQNSDDDYQDQKSVENQTPNLNISKRLEKDNLSINNSGTIEQQSDKKSYQEFCEPCQKTQESEKKQNNQAQKKKVKRRKRSRIPKNIKYFLDIIEEQSNDYYTPDKSLLESSEGLDTIQSVPNFGESEHHNMSYRSDRKHLTISEGNKIKMRTPNTQDIKEVLQSSDSYERPNSTLINQTLVNFEDIDQILNQVQGYKTFRQKNQEEEAILASWNRVCNEIIRKNLLPVTLDLERIQNQLEIQQQNQHCQKRYQFLNALNRNYINHTQRTEQNSFVENSCFIGTDQQHLEKSEAEIQIDDNDDTAIGLLNKQFSPNFSDVCKRIQFTGPEEPKILQGKAFINKDLPNVQIYNNNYEQQLNYQF</sequence>
<evidence type="ECO:0000256" key="1">
    <source>
        <dbReference type="SAM" id="MobiDB-lite"/>
    </source>
</evidence>
<name>A0A8S1MJF8_9CILI</name>
<gene>
    <name evidence="2" type="ORF">PSON_ATCC_30995.1.T0400182</name>
</gene>
<feature type="region of interest" description="Disordered" evidence="1">
    <location>
        <begin position="427"/>
        <end position="446"/>
    </location>
</feature>
<feature type="region of interest" description="Disordered" evidence="1">
    <location>
        <begin position="337"/>
        <end position="360"/>
    </location>
</feature>
<keyword evidence="3" id="KW-1185">Reference proteome</keyword>
<dbReference type="EMBL" id="CAJJDN010000040">
    <property type="protein sequence ID" value="CAD8080328.1"/>
    <property type="molecule type" value="Genomic_DNA"/>
</dbReference>
<feature type="region of interest" description="Disordered" evidence="1">
    <location>
        <begin position="184"/>
        <end position="309"/>
    </location>
</feature>
<comment type="caution">
    <text evidence="2">The sequence shown here is derived from an EMBL/GenBank/DDBJ whole genome shotgun (WGS) entry which is preliminary data.</text>
</comment>
<dbReference type="OrthoDB" id="308088at2759"/>
<feature type="compositionally biased region" description="Polar residues" evidence="1">
    <location>
        <begin position="186"/>
        <end position="203"/>
    </location>
</feature>
<feature type="compositionally biased region" description="Polar residues" evidence="1">
    <location>
        <begin position="290"/>
        <end position="309"/>
    </location>
</feature>
<feature type="compositionally biased region" description="Low complexity" evidence="1">
    <location>
        <begin position="248"/>
        <end position="273"/>
    </location>
</feature>
<feature type="compositionally biased region" description="Basic residues" evidence="1">
    <location>
        <begin position="470"/>
        <end position="480"/>
    </location>
</feature>
<feature type="compositionally biased region" description="Polar residues" evidence="1">
    <location>
        <begin position="431"/>
        <end position="441"/>
    </location>
</feature>